<dbReference type="Gene3D" id="1.25.40.620">
    <property type="match status" value="1"/>
</dbReference>
<dbReference type="EMBL" id="ANNX02000020">
    <property type="protein sequence ID" value="KYC42149.1"/>
    <property type="molecule type" value="Genomic_DNA"/>
</dbReference>
<reference evidence="3 4" key="1">
    <citation type="journal article" date="2013" name="Genome Biol. Evol.">
        <title>Genomes of Stigonematalean cyanobacteria (subsection V) and the evolution of oxygenic photosynthesis from prokaryotes to plastids.</title>
        <authorList>
            <person name="Dagan T."/>
            <person name="Roettger M."/>
            <person name="Stucken K."/>
            <person name="Landan G."/>
            <person name="Koch R."/>
            <person name="Major P."/>
            <person name="Gould S.B."/>
            <person name="Goremykin V.V."/>
            <person name="Rippka R."/>
            <person name="Tandeau de Marsac N."/>
            <person name="Gugger M."/>
            <person name="Lockhart P.J."/>
            <person name="Allen J.F."/>
            <person name="Brune I."/>
            <person name="Maus I."/>
            <person name="Puhler A."/>
            <person name="Martin W.F."/>
        </authorList>
    </citation>
    <scope>NUCLEOTIDE SEQUENCE [LARGE SCALE GENOMIC DNA]</scope>
    <source>
        <strain evidence="3 4">PCC 7110</strain>
    </source>
</reference>
<dbReference type="PANTHER" id="PTHR34800">
    <property type="entry name" value="TETRAPYRROLE-BINDING PROTEIN, CHLOROPLASTIC"/>
    <property type="match status" value="1"/>
</dbReference>
<proteinExistence type="predicted"/>
<gene>
    <name evidence="3" type="ORF">WA1_19340</name>
</gene>
<dbReference type="STRING" id="128403.WA1_19340"/>
<name>A0A139XBT8_9CYAN</name>
<dbReference type="RefSeq" id="WP_017741922.1">
    <property type="nucleotide sequence ID" value="NZ_KQ976354.1"/>
</dbReference>
<evidence type="ECO:0000313" key="4">
    <source>
        <dbReference type="Proteomes" id="UP000076925"/>
    </source>
</evidence>
<dbReference type="InterPro" id="IPR008629">
    <property type="entry name" value="GUN4-like"/>
</dbReference>
<evidence type="ECO:0000313" key="3">
    <source>
        <dbReference type="EMBL" id="KYC42149.1"/>
    </source>
</evidence>
<accession>A0A139XBT8</accession>
<dbReference type="GO" id="GO:0046906">
    <property type="term" value="F:tetrapyrrole binding"/>
    <property type="evidence" value="ECO:0007669"/>
    <property type="project" value="TreeGrafter"/>
</dbReference>
<dbReference type="Proteomes" id="UP000076925">
    <property type="component" value="Unassembled WGS sequence"/>
</dbReference>
<dbReference type="InterPro" id="IPR037215">
    <property type="entry name" value="GUN4-like_sf"/>
</dbReference>
<evidence type="ECO:0000256" key="1">
    <source>
        <dbReference type="SAM" id="Coils"/>
    </source>
</evidence>
<dbReference type="Pfam" id="PF05419">
    <property type="entry name" value="GUN4"/>
    <property type="match status" value="1"/>
</dbReference>
<dbReference type="CDD" id="cd16383">
    <property type="entry name" value="GUN4"/>
    <property type="match status" value="1"/>
</dbReference>
<keyword evidence="1" id="KW-0175">Coiled coil</keyword>
<protein>
    <recommendedName>
        <fullName evidence="2">GUN4-like domain-containing protein</fullName>
    </recommendedName>
</protein>
<sequence>MNGLMLMHSQAGTTKTKVMIDALAHYLGCADDVPLIRRVIQMEERAKNKAKADLKKLQEHYQLKDEDIALLFKEAEQLEDVKLRPQPAPPHDLSSDRNIDYTKLQDFLKAGQWKEADDETLAVMLKVTDREKEGWLDVEDIENFPCTDLRTIDQLWVKYSNGHFGFSVQKQIYLEVRGLPDGKYYEEAWKKFGDRVGWRVKESWINIDEQVTFNTTAPHGHLPVLTGYYYMFQLGVESDDCLDFFDDIIYFSFFFSRVENCKL</sequence>
<evidence type="ECO:0000259" key="2">
    <source>
        <dbReference type="Pfam" id="PF05419"/>
    </source>
</evidence>
<feature type="coiled-coil region" evidence="1">
    <location>
        <begin position="40"/>
        <end position="67"/>
    </location>
</feature>
<feature type="domain" description="GUN4-like" evidence="2">
    <location>
        <begin position="95"/>
        <end position="225"/>
    </location>
</feature>
<dbReference type="Gene3D" id="1.10.10.1770">
    <property type="entry name" value="Gun4-like"/>
    <property type="match status" value="1"/>
</dbReference>
<dbReference type="PANTHER" id="PTHR34800:SF1">
    <property type="entry name" value="TETRAPYRROLE-BINDING PROTEIN, CHLOROPLASTIC"/>
    <property type="match status" value="1"/>
</dbReference>
<keyword evidence="4" id="KW-1185">Reference proteome</keyword>
<comment type="caution">
    <text evidence="3">The sequence shown here is derived from an EMBL/GenBank/DDBJ whole genome shotgun (WGS) entry which is preliminary data.</text>
</comment>
<organism evidence="3 4">
    <name type="scientific">Scytonema hofmannii PCC 7110</name>
    <dbReference type="NCBI Taxonomy" id="128403"/>
    <lineage>
        <taxon>Bacteria</taxon>
        <taxon>Bacillati</taxon>
        <taxon>Cyanobacteriota</taxon>
        <taxon>Cyanophyceae</taxon>
        <taxon>Nostocales</taxon>
        <taxon>Scytonemataceae</taxon>
        <taxon>Scytonema</taxon>
    </lineage>
</organism>
<dbReference type="AlphaFoldDB" id="A0A139XBT8"/>
<dbReference type="SUPFAM" id="SSF140869">
    <property type="entry name" value="GUN4-like"/>
    <property type="match status" value="1"/>
</dbReference>